<keyword evidence="3" id="KW-1185">Reference proteome</keyword>
<dbReference type="Proteomes" id="UP001374584">
    <property type="component" value="Unassembled WGS sequence"/>
</dbReference>
<keyword evidence="1" id="KW-0812">Transmembrane</keyword>
<evidence type="ECO:0000256" key="1">
    <source>
        <dbReference type="SAM" id="Phobius"/>
    </source>
</evidence>
<dbReference type="AlphaFoldDB" id="A0AAN9QM65"/>
<keyword evidence="1" id="KW-0472">Membrane</keyword>
<feature type="transmembrane region" description="Helical" evidence="1">
    <location>
        <begin position="53"/>
        <end position="71"/>
    </location>
</feature>
<dbReference type="EMBL" id="JAYMYR010000009">
    <property type="protein sequence ID" value="KAK7342815.1"/>
    <property type="molecule type" value="Genomic_DNA"/>
</dbReference>
<organism evidence="2 3">
    <name type="scientific">Phaseolus coccineus</name>
    <name type="common">Scarlet runner bean</name>
    <name type="synonym">Phaseolus multiflorus</name>
    <dbReference type="NCBI Taxonomy" id="3886"/>
    <lineage>
        <taxon>Eukaryota</taxon>
        <taxon>Viridiplantae</taxon>
        <taxon>Streptophyta</taxon>
        <taxon>Embryophyta</taxon>
        <taxon>Tracheophyta</taxon>
        <taxon>Spermatophyta</taxon>
        <taxon>Magnoliopsida</taxon>
        <taxon>eudicotyledons</taxon>
        <taxon>Gunneridae</taxon>
        <taxon>Pentapetalae</taxon>
        <taxon>rosids</taxon>
        <taxon>fabids</taxon>
        <taxon>Fabales</taxon>
        <taxon>Fabaceae</taxon>
        <taxon>Papilionoideae</taxon>
        <taxon>50 kb inversion clade</taxon>
        <taxon>NPAAA clade</taxon>
        <taxon>indigoferoid/millettioid clade</taxon>
        <taxon>Phaseoleae</taxon>
        <taxon>Phaseolus</taxon>
    </lineage>
</organism>
<evidence type="ECO:0000313" key="3">
    <source>
        <dbReference type="Proteomes" id="UP001374584"/>
    </source>
</evidence>
<name>A0AAN9QM65_PHACN</name>
<proteinExistence type="predicted"/>
<comment type="caution">
    <text evidence="2">The sequence shown here is derived from an EMBL/GenBank/DDBJ whole genome shotgun (WGS) entry which is preliminary data.</text>
</comment>
<accession>A0AAN9QM65</accession>
<reference evidence="2 3" key="1">
    <citation type="submission" date="2024-01" db="EMBL/GenBank/DDBJ databases">
        <title>The genomes of 5 underutilized Papilionoideae crops provide insights into root nodulation and disease resistanc.</title>
        <authorList>
            <person name="Jiang F."/>
        </authorList>
    </citation>
    <scope>NUCLEOTIDE SEQUENCE [LARGE SCALE GENOMIC DNA]</scope>
    <source>
        <strain evidence="2">JINMINGXINNONG_FW02</strain>
        <tissue evidence="2">Leaves</tissue>
    </source>
</reference>
<keyword evidence="1" id="KW-1133">Transmembrane helix</keyword>
<sequence length="78" mass="8650">MPFVTLSISQNIEFPALPATLLMSSINVYIVCRDHQNGRKKMNKRKEDRSGGYASFPVALVLYDIALLFVSNGSTADQ</sequence>
<protein>
    <submittedName>
        <fullName evidence="2">Uncharacterized protein</fullName>
    </submittedName>
</protein>
<evidence type="ECO:0000313" key="2">
    <source>
        <dbReference type="EMBL" id="KAK7342815.1"/>
    </source>
</evidence>
<feature type="transmembrane region" description="Helical" evidence="1">
    <location>
        <begin position="12"/>
        <end position="32"/>
    </location>
</feature>
<gene>
    <name evidence="2" type="ORF">VNO80_25771</name>
</gene>